<feature type="compositionally biased region" description="Acidic residues" evidence="1">
    <location>
        <begin position="100"/>
        <end position="110"/>
    </location>
</feature>
<feature type="compositionally biased region" description="Basic and acidic residues" evidence="1">
    <location>
        <begin position="165"/>
        <end position="174"/>
    </location>
</feature>
<gene>
    <name evidence="3" type="ORF">CTEN210_10096</name>
</gene>
<dbReference type="AlphaFoldDB" id="A0AAD3CZ73"/>
<keyword evidence="2" id="KW-0812">Transmembrane</keyword>
<keyword evidence="4" id="KW-1185">Reference proteome</keyword>
<feature type="transmembrane region" description="Helical" evidence="2">
    <location>
        <begin position="335"/>
        <end position="355"/>
    </location>
</feature>
<keyword evidence="2" id="KW-1133">Transmembrane helix</keyword>
<feature type="compositionally biased region" description="Basic residues" evidence="1">
    <location>
        <begin position="240"/>
        <end position="262"/>
    </location>
</feature>
<comment type="caution">
    <text evidence="3">The sequence shown here is derived from an EMBL/GenBank/DDBJ whole genome shotgun (WGS) entry which is preliminary data.</text>
</comment>
<feature type="compositionally biased region" description="Basic and acidic residues" evidence="1">
    <location>
        <begin position="198"/>
        <end position="214"/>
    </location>
</feature>
<protein>
    <submittedName>
        <fullName evidence="3">Uncharacterized protein</fullName>
    </submittedName>
</protein>
<proteinExistence type="predicted"/>
<accession>A0AAD3CZ73</accession>
<sequence length="545" mass="61571">MDESGHNPIDDNFQTPPESPQWFHREKIDVLPESSSAEQSKYIMDALENEEKVEQDSQQESVAMEQHQRHDIPILPMPDVPPPPPPMTPSSVHEELQLENTEEAIEDDGLDQAAMTTLSPSNSLPIDSTKDTASASMIKNEEKLDQSSNIPVEKKKKKKTKSKKNKESIDEKGTKKTKRKKEIEKEGTKKTKKKSKKSKDLSSKEKYAKYRDEEYYYDSDGEDRPSVLSFCKPEPPPPPKSKKKKTKSTKAKSVKPKAKKKRKENEDWNRLPEQNKSKQNKNKSSFLANLPTPKIGRRVRMRLPGERINTGVLNSAAGEGTTIPQLLETMRYSTLVLCGVTICFESWAMFFNAILLKPDRVILGVYLLFFVGLLLIYEFVRGNPVPTVDHTAMLANAIPFLGNGNINSRDLNTEDVVGLVWTVVLQKRWVRRIRYFLQNNFGILYSCLGKGFYFCFVGTVAIGQKFIIIELVGIGFIVLGLWTITLSYRYPAIEKAMIVDLEREFGTMDGSSSRSHSNSISLSWTSVHSSINNGGDETTSLLNKV</sequence>
<feature type="transmembrane region" description="Helical" evidence="2">
    <location>
        <begin position="361"/>
        <end position="380"/>
    </location>
</feature>
<name>A0AAD3CZ73_9STRA</name>
<feature type="compositionally biased region" description="Basic and acidic residues" evidence="1">
    <location>
        <begin position="263"/>
        <end position="276"/>
    </location>
</feature>
<dbReference type="EMBL" id="BLLK01000047">
    <property type="protein sequence ID" value="GFH53620.1"/>
    <property type="molecule type" value="Genomic_DNA"/>
</dbReference>
<dbReference type="Proteomes" id="UP001054902">
    <property type="component" value="Unassembled WGS sequence"/>
</dbReference>
<evidence type="ECO:0000313" key="4">
    <source>
        <dbReference type="Proteomes" id="UP001054902"/>
    </source>
</evidence>
<feature type="compositionally biased region" description="Pro residues" evidence="1">
    <location>
        <begin position="75"/>
        <end position="88"/>
    </location>
</feature>
<feature type="compositionally biased region" description="Polar residues" evidence="1">
    <location>
        <begin position="114"/>
        <end position="137"/>
    </location>
</feature>
<feature type="region of interest" description="Disordered" evidence="1">
    <location>
        <begin position="1"/>
        <end position="22"/>
    </location>
</feature>
<organism evidence="3 4">
    <name type="scientific">Chaetoceros tenuissimus</name>
    <dbReference type="NCBI Taxonomy" id="426638"/>
    <lineage>
        <taxon>Eukaryota</taxon>
        <taxon>Sar</taxon>
        <taxon>Stramenopiles</taxon>
        <taxon>Ochrophyta</taxon>
        <taxon>Bacillariophyta</taxon>
        <taxon>Coscinodiscophyceae</taxon>
        <taxon>Chaetocerotophycidae</taxon>
        <taxon>Chaetocerotales</taxon>
        <taxon>Chaetocerotaceae</taxon>
        <taxon>Chaetoceros</taxon>
    </lineage>
</organism>
<evidence type="ECO:0000256" key="2">
    <source>
        <dbReference type="SAM" id="Phobius"/>
    </source>
</evidence>
<feature type="transmembrane region" description="Helical" evidence="2">
    <location>
        <begin position="467"/>
        <end position="488"/>
    </location>
</feature>
<reference evidence="3 4" key="1">
    <citation type="journal article" date="2021" name="Sci. Rep.">
        <title>The genome of the diatom Chaetoceros tenuissimus carries an ancient integrated fragment of an extant virus.</title>
        <authorList>
            <person name="Hongo Y."/>
            <person name="Kimura K."/>
            <person name="Takaki Y."/>
            <person name="Yoshida Y."/>
            <person name="Baba S."/>
            <person name="Kobayashi G."/>
            <person name="Nagasaki K."/>
            <person name="Hano T."/>
            <person name="Tomaru Y."/>
        </authorList>
    </citation>
    <scope>NUCLEOTIDE SEQUENCE [LARGE SCALE GENOMIC DNA]</scope>
    <source>
        <strain evidence="3 4">NIES-3715</strain>
    </source>
</reference>
<keyword evidence="2" id="KW-0472">Membrane</keyword>
<feature type="transmembrane region" description="Helical" evidence="2">
    <location>
        <begin position="441"/>
        <end position="461"/>
    </location>
</feature>
<feature type="region of interest" description="Disordered" evidence="1">
    <location>
        <begin position="73"/>
        <end position="289"/>
    </location>
</feature>
<feature type="compositionally biased region" description="Basic residues" evidence="1">
    <location>
        <begin position="154"/>
        <end position="164"/>
    </location>
</feature>
<evidence type="ECO:0000313" key="3">
    <source>
        <dbReference type="EMBL" id="GFH53620.1"/>
    </source>
</evidence>
<evidence type="ECO:0000256" key="1">
    <source>
        <dbReference type="SAM" id="MobiDB-lite"/>
    </source>
</evidence>